<accession>A0ABV6H5Q3</accession>
<dbReference type="EMBL" id="JBHLWV010000006">
    <property type="protein sequence ID" value="MFC0313570.1"/>
    <property type="molecule type" value="Genomic_DNA"/>
</dbReference>
<reference evidence="2 3" key="1">
    <citation type="submission" date="2024-09" db="EMBL/GenBank/DDBJ databases">
        <authorList>
            <person name="Sun Q."/>
            <person name="Mori K."/>
        </authorList>
    </citation>
    <scope>NUCLEOTIDE SEQUENCE [LARGE SCALE GENOMIC DNA]</scope>
    <source>
        <strain evidence="2 3">CCM 7957</strain>
    </source>
</reference>
<comment type="caution">
    <text evidence="2">The sequence shown here is derived from an EMBL/GenBank/DDBJ whole genome shotgun (WGS) entry which is preliminary data.</text>
</comment>
<evidence type="ECO:0000313" key="3">
    <source>
        <dbReference type="Proteomes" id="UP001589783"/>
    </source>
</evidence>
<name>A0ABV6H5Q3_9ACTN</name>
<evidence type="ECO:0000313" key="2">
    <source>
        <dbReference type="EMBL" id="MFC0313570.1"/>
    </source>
</evidence>
<sequence length="316" mass="34110">MTTTTPHASTSGAIAEAATLVADTATWLRSDQAAVMRQLPEQQSAYSWWMSTGREQVDSVVAVPEWIAHFYGETVTTDPVRHGLSPAATAVAQLLAVRADELAAAPIYLIEDPTVVAVLVTLTASSYYTEPDGLWPAATPNGTVLFSAIPLRQHTAPGSEVVCRDNGPELRGLTWFSRDRQVRVNDWIQVGLDRSGVSDVDRIVAEHADSWPGMVNNGEWSQPITDHGPATVSRGRLHAATVELAEKGTPLWDLGELQDPDTLLVPRLAAVAADAFAAGLFDLVEHQVPAGTGHRFGRRARSRRSRTVTTVHRATS</sequence>
<gene>
    <name evidence="2" type="ORF">ACFFJD_01720</name>
</gene>
<evidence type="ECO:0000256" key="1">
    <source>
        <dbReference type="SAM" id="MobiDB-lite"/>
    </source>
</evidence>
<feature type="compositionally biased region" description="Basic residues" evidence="1">
    <location>
        <begin position="295"/>
        <end position="306"/>
    </location>
</feature>
<keyword evidence="3" id="KW-1185">Reference proteome</keyword>
<dbReference type="RefSeq" id="WP_382359995.1">
    <property type="nucleotide sequence ID" value="NZ_JBHLWV010000006.1"/>
</dbReference>
<protein>
    <submittedName>
        <fullName evidence="2">Uncharacterized protein</fullName>
    </submittedName>
</protein>
<feature type="region of interest" description="Disordered" evidence="1">
    <location>
        <begin position="293"/>
        <end position="316"/>
    </location>
</feature>
<dbReference type="Proteomes" id="UP001589783">
    <property type="component" value="Unassembled WGS sequence"/>
</dbReference>
<organism evidence="2 3">
    <name type="scientific">Gordonia phosphorivorans</name>
    <dbReference type="NCBI Taxonomy" id="1056982"/>
    <lineage>
        <taxon>Bacteria</taxon>
        <taxon>Bacillati</taxon>
        <taxon>Actinomycetota</taxon>
        <taxon>Actinomycetes</taxon>
        <taxon>Mycobacteriales</taxon>
        <taxon>Gordoniaceae</taxon>
        <taxon>Gordonia</taxon>
    </lineage>
</organism>
<proteinExistence type="predicted"/>
<feature type="compositionally biased region" description="Low complexity" evidence="1">
    <location>
        <begin position="307"/>
        <end position="316"/>
    </location>
</feature>